<keyword evidence="3" id="KW-1185">Reference proteome</keyword>
<evidence type="ECO:0000256" key="1">
    <source>
        <dbReference type="SAM" id="Coils"/>
    </source>
</evidence>
<gene>
    <name evidence="2" type="ORF">psyc5s11_53270</name>
</gene>
<protein>
    <submittedName>
        <fullName evidence="2">Uncharacterized protein</fullName>
    </submittedName>
</protein>
<evidence type="ECO:0000313" key="3">
    <source>
        <dbReference type="Proteomes" id="UP000824633"/>
    </source>
</evidence>
<keyword evidence="1" id="KW-0175">Coiled coil</keyword>
<sequence length="196" mass="22917">MIDNKNNSSKGIGLINKLFNSIDNLLIEGREQRLKLKLSKEIKNSIFTDEIVMKLNENDFSGLIDQEDNNISMLFSSIFPIFIKKGDIIFRLYKHKIEVDLSDEMNDRYIYIFSDGRLTSGLFQCFTLSDDEYIYGVKRIIDSIPLFKTAIINTLENFQKNIDIHNNKIENLKNREPLAEKNYNELLNYLSESKEN</sequence>
<dbReference type="Proteomes" id="UP000824633">
    <property type="component" value="Chromosome"/>
</dbReference>
<proteinExistence type="predicted"/>
<reference evidence="3" key="1">
    <citation type="submission" date="2021-07" db="EMBL/GenBank/DDBJ databases">
        <title>Complete genome sequencing of a Clostridium isolate.</title>
        <authorList>
            <person name="Ueki A."/>
            <person name="Tonouchi A."/>
        </authorList>
    </citation>
    <scope>NUCLEOTIDE SEQUENCE [LARGE SCALE GENOMIC DNA]</scope>
    <source>
        <strain evidence="3">C5S11</strain>
    </source>
</reference>
<evidence type="ECO:0000313" key="2">
    <source>
        <dbReference type="EMBL" id="BCZ49260.1"/>
    </source>
</evidence>
<organism evidence="2 3">
    <name type="scientific">Clostridium gelidum</name>
    <dbReference type="NCBI Taxonomy" id="704125"/>
    <lineage>
        <taxon>Bacteria</taxon>
        <taxon>Bacillati</taxon>
        <taxon>Bacillota</taxon>
        <taxon>Clostridia</taxon>
        <taxon>Eubacteriales</taxon>
        <taxon>Clostridiaceae</taxon>
        <taxon>Clostridium</taxon>
    </lineage>
</organism>
<name>A0ABM7TDZ7_9CLOT</name>
<dbReference type="RefSeq" id="WP_224035457.1">
    <property type="nucleotide sequence ID" value="NZ_AP024849.1"/>
</dbReference>
<accession>A0ABM7TDZ7</accession>
<feature type="coiled-coil region" evidence="1">
    <location>
        <begin position="155"/>
        <end position="182"/>
    </location>
</feature>
<dbReference type="EMBL" id="AP024849">
    <property type="protein sequence ID" value="BCZ49260.1"/>
    <property type="molecule type" value="Genomic_DNA"/>
</dbReference>